<reference evidence="1 2" key="1">
    <citation type="submission" date="2020-08" db="EMBL/GenBank/DDBJ databases">
        <title>Genomic Encyclopedia of Type Strains, Phase III (KMG-III): the genomes of soil and plant-associated and newly described type strains.</title>
        <authorList>
            <person name="Whitman W."/>
        </authorList>
    </citation>
    <scope>NUCLEOTIDE SEQUENCE [LARGE SCALE GENOMIC DNA]</scope>
    <source>
        <strain evidence="1 2">CECT 7015</strain>
    </source>
</reference>
<sequence length="44" mass="5147">MNLTRLYVVQGRDQDGRSVLSPVYDWFTEGFETQDLIQAKQLLD</sequence>
<keyword evidence="2" id="KW-1185">Reference proteome</keyword>
<accession>A0A839UCQ0</accession>
<evidence type="ECO:0000313" key="2">
    <source>
        <dbReference type="Proteomes" id="UP000554520"/>
    </source>
</evidence>
<gene>
    <name evidence="1" type="ORF">FHS21_004088</name>
</gene>
<dbReference type="EMBL" id="JACHXN010000013">
    <property type="protein sequence ID" value="MBB3147664.1"/>
    <property type="molecule type" value="Genomic_DNA"/>
</dbReference>
<dbReference type="Proteomes" id="UP000554520">
    <property type="component" value="Unassembled WGS sequence"/>
</dbReference>
<comment type="caution">
    <text evidence="1">The sequence shown here is derived from an EMBL/GenBank/DDBJ whole genome shotgun (WGS) entry which is preliminary data.</text>
</comment>
<proteinExistence type="predicted"/>
<name>A0A839UCQ0_9HYPH</name>
<dbReference type="AlphaFoldDB" id="A0A839UCQ0"/>
<evidence type="ECO:0000313" key="1">
    <source>
        <dbReference type="EMBL" id="MBB3147664.1"/>
    </source>
</evidence>
<protein>
    <submittedName>
        <fullName evidence="1">Putative ATPase</fullName>
    </submittedName>
</protein>
<dbReference type="RefSeq" id="WP_281386124.1">
    <property type="nucleotide sequence ID" value="NZ_JACHXN010000013.1"/>
</dbReference>
<organism evidence="1 2">
    <name type="scientific">Phyllobacterium trifolii</name>
    <dbReference type="NCBI Taxonomy" id="300193"/>
    <lineage>
        <taxon>Bacteria</taxon>
        <taxon>Pseudomonadati</taxon>
        <taxon>Pseudomonadota</taxon>
        <taxon>Alphaproteobacteria</taxon>
        <taxon>Hyphomicrobiales</taxon>
        <taxon>Phyllobacteriaceae</taxon>
        <taxon>Phyllobacterium</taxon>
    </lineage>
</organism>